<dbReference type="SUPFAM" id="SSF49493">
    <property type="entry name" value="HSP40/DnaJ peptide-binding domain"/>
    <property type="match status" value="2"/>
</dbReference>
<evidence type="ECO:0000256" key="2">
    <source>
        <dbReference type="ARBA" id="ARBA00022737"/>
    </source>
</evidence>
<dbReference type="InterPro" id="IPR002939">
    <property type="entry name" value="DnaJ_C"/>
</dbReference>
<dbReference type="Gene3D" id="2.10.230.10">
    <property type="entry name" value="Heat shock protein DnaJ, cysteine-rich domain"/>
    <property type="match status" value="1"/>
</dbReference>
<comment type="domain">
    <text evidence="6">The J domain is necessary and sufficient to stimulate DnaK ATPase activity. Zinc center 1 plays an important role in the autonomous, DnaK-independent chaperone activity of DnaJ. Zinc center 2 is essential for interaction with DnaK and for DnaJ activity.</text>
</comment>
<keyword evidence="4 6" id="KW-0862">Zinc</keyword>
<dbReference type="PANTHER" id="PTHR43096:SF52">
    <property type="entry name" value="DNAJ HOMOLOG 1, MITOCHONDRIAL-RELATED"/>
    <property type="match status" value="1"/>
</dbReference>
<feature type="binding site" evidence="6">
    <location>
        <position position="152"/>
    </location>
    <ligand>
        <name>Zn(2+)</name>
        <dbReference type="ChEBI" id="CHEBI:29105"/>
        <label>1</label>
    </ligand>
</feature>
<dbReference type="PRINTS" id="PR00625">
    <property type="entry name" value="JDOMAIN"/>
</dbReference>
<comment type="subcellular location">
    <subcellularLocation>
        <location evidence="6">Cytoplasm</location>
    </subcellularLocation>
</comment>
<dbReference type="Pfam" id="PF00684">
    <property type="entry name" value="DnaJ_CXXCXGXG"/>
    <property type="match status" value="1"/>
</dbReference>
<sequence>MSKDYYEILGIAKNASKEDIKRAYRKLAHQHHPDKKGGDEKKFKEINEAYQVLGDDTKRSQYDQYGRTFNSQGPGRQEWDFGGFSAQGGPASGWEGMDFGDIFEDLFTGFGGGGQKRRARRGSDIAINMEVPFAESVFGGKRSVIIEKRSACENCGGSGANPPAGGGSGLKKCGTCQGTGTIRETRRSIFGSFSSLAECSVCGGKGEIPEKACDACRGVGILRKQETIHIEIPAGIRDGEAIKLTGLGEAMSGGSSGDLYVKIKVHPHPVFQREGHDLLMELHISISKMLLGGEENIETLDGKVEIKIPELSKSGDFLRLRGKGVPSGRGHSRGDLLVRLLHKLPKKLSPSAKKLLFDLEREGL</sequence>
<organism evidence="10 11">
    <name type="scientific">Candidatus Giovannonibacteria bacterium RIFCSPLOWO2_01_FULL_44_16</name>
    <dbReference type="NCBI Taxonomy" id="1798348"/>
    <lineage>
        <taxon>Bacteria</taxon>
        <taxon>Candidatus Giovannoniibacteriota</taxon>
    </lineage>
</organism>
<feature type="zinc finger region" description="CR-type" evidence="7">
    <location>
        <begin position="139"/>
        <end position="225"/>
    </location>
</feature>
<dbReference type="Pfam" id="PF00226">
    <property type="entry name" value="DnaJ"/>
    <property type="match status" value="1"/>
</dbReference>
<evidence type="ECO:0000256" key="6">
    <source>
        <dbReference type="HAMAP-Rule" id="MF_01152"/>
    </source>
</evidence>
<dbReference type="CDD" id="cd10747">
    <property type="entry name" value="DnaJ_C"/>
    <property type="match status" value="1"/>
</dbReference>
<accession>A0A1F5X4M1</accession>
<dbReference type="NCBIfam" id="TIGR02349">
    <property type="entry name" value="DnaJ_bact"/>
    <property type="match status" value="1"/>
</dbReference>
<feature type="binding site" evidence="6">
    <location>
        <position position="199"/>
    </location>
    <ligand>
        <name>Zn(2+)</name>
        <dbReference type="ChEBI" id="CHEBI:29105"/>
        <label>2</label>
    </ligand>
</feature>
<comment type="subunit">
    <text evidence="6">Homodimer.</text>
</comment>
<feature type="repeat" description="CXXCXGXG motif" evidence="6">
    <location>
        <begin position="213"/>
        <end position="220"/>
    </location>
</feature>
<feature type="binding site" evidence="6">
    <location>
        <position position="202"/>
    </location>
    <ligand>
        <name>Zn(2+)</name>
        <dbReference type="ChEBI" id="CHEBI:29105"/>
        <label>2</label>
    </ligand>
</feature>
<dbReference type="InterPro" id="IPR001623">
    <property type="entry name" value="DnaJ_domain"/>
</dbReference>
<feature type="binding site" evidence="6">
    <location>
        <position position="176"/>
    </location>
    <ligand>
        <name>Zn(2+)</name>
        <dbReference type="ChEBI" id="CHEBI:29105"/>
        <label>2</label>
    </ligand>
</feature>
<dbReference type="SUPFAM" id="SSF46565">
    <property type="entry name" value="Chaperone J-domain"/>
    <property type="match status" value="1"/>
</dbReference>
<evidence type="ECO:0000259" key="8">
    <source>
        <dbReference type="PROSITE" id="PS50076"/>
    </source>
</evidence>
<dbReference type="SMART" id="SM00271">
    <property type="entry name" value="DnaJ"/>
    <property type="match status" value="1"/>
</dbReference>
<keyword evidence="5 6" id="KW-0143">Chaperone</keyword>
<keyword evidence="2 6" id="KW-0677">Repeat</keyword>
<comment type="cofactor">
    <cofactor evidence="6">
        <name>Zn(2+)</name>
        <dbReference type="ChEBI" id="CHEBI:29105"/>
    </cofactor>
    <text evidence="6">Binds 2 Zn(2+) ions per monomer.</text>
</comment>
<dbReference type="InterPro" id="IPR012724">
    <property type="entry name" value="DnaJ"/>
</dbReference>
<dbReference type="GO" id="GO:0005737">
    <property type="term" value="C:cytoplasm"/>
    <property type="evidence" value="ECO:0007669"/>
    <property type="project" value="UniProtKB-SubCell"/>
</dbReference>
<evidence type="ECO:0000256" key="4">
    <source>
        <dbReference type="ARBA" id="ARBA00022833"/>
    </source>
</evidence>
<dbReference type="InterPro" id="IPR008971">
    <property type="entry name" value="HSP40/DnaJ_pept-bd"/>
</dbReference>
<keyword evidence="3 6" id="KW-0863">Zinc-finger</keyword>
<protein>
    <recommendedName>
        <fullName evidence="6">Chaperone protein DnaJ</fullName>
    </recommendedName>
</protein>
<keyword evidence="6" id="KW-0235">DNA replication</keyword>
<dbReference type="CDD" id="cd10719">
    <property type="entry name" value="DnaJ_zf"/>
    <property type="match status" value="1"/>
</dbReference>
<dbReference type="InterPro" id="IPR036410">
    <property type="entry name" value="HSP_DnaJ_Cys-rich_dom_sf"/>
</dbReference>
<dbReference type="Gene3D" id="1.10.287.110">
    <property type="entry name" value="DnaJ domain"/>
    <property type="match status" value="1"/>
</dbReference>
<dbReference type="Gene3D" id="2.60.260.20">
    <property type="entry name" value="Urease metallochaperone UreE, N-terminal domain"/>
    <property type="match status" value="2"/>
</dbReference>
<evidence type="ECO:0000256" key="3">
    <source>
        <dbReference type="ARBA" id="ARBA00022771"/>
    </source>
</evidence>
<dbReference type="EMBL" id="MFIA01000014">
    <property type="protein sequence ID" value="OGF82816.1"/>
    <property type="molecule type" value="Genomic_DNA"/>
</dbReference>
<feature type="binding site" evidence="6">
    <location>
        <position position="216"/>
    </location>
    <ligand>
        <name>Zn(2+)</name>
        <dbReference type="ChEBI" id="CHEBI:29105"/>
        <label>1</label>
    </ligand>
</feature>
<dbReference type="GO" id="GO:0005524">
    <property type="term" value="F:ATP binding"/>
    <property type="evidence" value="ECO:0007669"/>
    <property type="project" value="InterPro"/>
</dbReference>
<dbReference type="PROSITE" id="PS50076">
    <property type="entry name" value="DNAJ_2"/>
    <property type="match status" value="1"/>
</dbReference>
<feature type="repeat" description="CXXCXGXG motif" evidence="6">
    <location>
        <begin position="199"/>
        <end position="206"/>
    </location>
</feature>
<dbReference type="InterPro" id="IPR036869">
    <property type="entry name" value="J_dom_sf"/>
</dbReference>
<feature type="binding site" evidence="6">
    <location>
        <position position="173"/>
    </location>
    <ligand>
        <name>Zn(2+)</name>
        <dbReference type="ChEBI" id="CHEBI:29105"/>
        <label>2</label>
    </ligand>
</feature>
<dbReference type="InterPro" id="IPR018253">
    <property type="entry name" value="DnaJ_domain_CS"/>
</dbReference>
<dbReference type="InterPro" id="IPR001305">
    <property type="entry name" value="HSP_DnaJ_Cys-rich_dom"/>
</dbReference>
<comment type="similarity">
    <text evidence="6">Belongs to the DnaJ family.</text>
</comment>
<dbReference type="GO" id="GO:0031072">
    <property type="term" value="F:heat shock protein binding"/>
    <property type="evidence" value="ECO:0007669"/>
    <property type="project" value="InterPro"/>
</dbReference>
<dbReference type="NCBIfam" id="NF008035">
    <property type="entry name" value="PRK10767.1"/>
    <property type="match status" value="1"/>
</dbReference>
<dbReference type="PANTHER" id="PTHR43096">
    <property type="entry name" value="DNAJ HOMOLOG 1, MITOCHONDRIAL-RELATED"/>
    <property type="match status" value="1"/>
</dbReference>
<keyword evidence="6" id="KW-0963">Cytoplasm</keyword>
<dbReference type="GO" id="GO:0008270">
    <property type="term" value="F:zinc ion binding"/>
    <property type="evidence" value="ECO:0007669"/>
    <property type="project" value="UniProtKB-UniRule"/>
</dbReference>
<feature type="repeat" description="CXXCXGXG motif" evidence="6">
    <location>
        <begin position="173"/>
        <end position="180"/>
    </location>
</feature>
<keyword evidence="1 6" id="KW-0479">Metal-binding</keyword>
<feature type="binding site" evidence="6">
    <location>
        <position position="213"/>
    </location>
    <ligand>
        <name>Zn(2+)</name>
        <dbReference type="ChEBI" id="CHEBI:29105"/>
        <label>1</label>
    </ligand>
</feature>
<dbReference type="PROSITE" id="PS00636">
    <property type="entry name" value="DNAJ_1"/>
    <property type="match status" value="1"/>
</dbReference>
<dbReference type="PROSITE" id="PS51188">
    <property type="entry name" value="ZF_CR"/>
    <property type="match status" value="1"/>
</dbReference>
<dbReference type="Pfam" id="PF01556">
    <property type="entry name" value="DnaJ_C"/>
    <property type="match status" value="1"/>
</dbReference>
<feature type="binding site" evidence="6">
    <location>
        <position position="155"/>
    </location>
    <ligand>
        <name>Zn(2+)</name>
        <dbReference type="ChEBI" id="CHEBI:29105"/>
        <label>1</label>
    </ligand>
</feature>
<evidence type="ECO:0000259" key="9">
    <source>
        <dbReference type="PROSITE" id="PS51188"/>
    </source>
</evidence>
<proteinExistence type="inferred from homology"/>
<keyword evidence="6" id="KW-0346">Stress response</keyword>
<reference evidence="10 11" key="1">
    <citation type="journal article" date="2016" name="Nat. Commun.">
        <title>Thousands of microbial genomes shed light on interconnected biogeochemical processes in an aquifer system.</title>
        <authorList>
            <person name="Anantharaman K."/>
            <person name="Brown C.T."/>
            <person name="Hug L.A."/>
            <person name="Sharon I."/>
            <person name="Castelle C.J."/>
            <person name="Probst A.J."/>
            <person name="Thomas B.C."/>
            <person name="Singh A."/>
            <person name="Wilkins M.J."/>
            <person name="Karaoz U."/>
            <person name="Brodie E.L."/>
            <person name="Williams K.H."/>
            <person name="Hubbard S.S."/>
            <person name="Banfield J.F."/>
        </authorList>
    </citation>
    <scope>NUCLEOTIDE SEQUENCE [LARGE SCALE GENOMIC DNA]</scope>
</reference>
<dbReference type="FunFam" id="2.60.260.20:FF:000013">
    <property type="entry name" value="DnaJ subfamily B member 11"/>
    <property type="match status" value="1"/>
</dbReference>
<feature type="domain" description="CR-type" evidence="9">
    <location>
        <begin position="139"/>
        <end position="225"/>
    </location>
</feature>
<evidence type="ECO:0000313" key="10">
    <source>
        <dbReference type="EMBL" id="OGF82816.1"/>
    </source>
</evidence>
<dbReference type="GO" id="GO:0006260">
    <property type="term" value="P:DNA replication"/>
    <property type="evidence" value="ECO:0007669"/>
    <property type="project" value="UniProtKB-KW"/>
</dbReference>
<dbReference type="Proteomes" id="UP000178046">
    <property type="component" value="Unassembled WGS sequence"/>
</dbReference>
<dbReference type="SUPFAM" id="SSF57938">
    <property type="entry name" value="DnaJ/Hsp40 cysteine-rich domain"/>
    <property type="match status" value="1"/>
</dbReference>
<evidence type="ECO:0000313" key="11">
    <source>
        <dbReference type="Proteomes" id="UP000178046"/>
    </source>
</evidence>
<evidence type="ECO:0000256" key="7">
    <source>
        <dbReference type="PROSITE-ProRule" id="PRU00546"/>
    </source>
</evidence>
<comment type="caution">
    <text evidence="10">The sequence shown here is derived from an EMBL/GenBank/DDBJ whole genome shotgun (WGS) entry which is preliminary data.</text>
</comment>
<evidence type="ECO:0000256" key="1">
    <source>
        <dbReference type="ARBA" id="ARBA00022723"/>
    </source>
</evidence>
<feature type="repeat" description="CXXCXGXG motif" evidence="6">
    <location>
        <begin position="152"/>
        <end position="159"/>
    </location>
</feature>
<dbReference type="GO" id="GO:0051082">
    <property type="term" value="F:unfolded protein binding"/>
    <property type="evidence" value="ECO:0007669"/>
    <property type="project" value="UniProtKB-UniRule"/>
</dbReference>
<dbReference type="GO" id="GO:0042026">
    <property type="term" value="P:protein refolding"/>
    <property type="evidence" value="ECO:0007669"/>
    <property type="project" value="TreeGrafter"/>
</dbReference>
<gene>
    <name evidence="6" type="primary">dnaJ</name>
    <name evidence="10" type="ORF">A2924_01295</name>
</gene>
<evidence type="ECO:0000256" key="5">
    <source>
        <dbReference type="ARBA" id="ARBA00023186"/>
    </source>
</evidence>
<dbReference type="CDD" id="cd06257">
    <property type="entry name" value="DnaJ"/>
    <property type="match status" value="1"/>
</dbReference>
<dbReference type="AlphaFoldDB" id="A0A1F5X4M1"/>
<name>A0A1F5X4M1_9BACT</name>
<dbReference type="HAMAP" id="MF_01152">
    <property type="entry name" value="DnaJ"/>
    <property type="match status" value="1"/>
</dbReference>
<feature type="domain" description="J" evidence="8">
    <location>
        <begin position="4"/>
        <end position="66"/>
    </location>
</feature>
<comment type="function">
    <text evidence="6">Participates actively in the response to hyperosmotic and heat shock by preventing the aggregation of stress-denatured proteins and by disaggregating proteins, also in an autonomous, DnaK-independent fashion. Unfolded proteins bind initially to DnaJ; upon interaction with the DnaJ-bound protein, DnaK hydrolyzes its bound ATP, resulting in the formation of a stable complex. GrpE releases ADP from DnaK; ATP binding to DnaK triggers the release of the substrate protein, thus completing the reaction cycle. Several rounds of ATP-dependent interactions between DnaJ, DnaK and GrpE are required for fully efficient folding. Also involved, together with DnaK and GrpE, in the DNA replication of plasmids through activation of initiation proteins.</text>
</comment>
<dbReference type="GO" id="GO:0009408">
    <property type="term" value="P:response to heat"/>
    <property type="evidence" value="ECO:0007669"/>
    <property type="project" value="InterPro"/>
</dbReference>